<sequence length="152" mass="17692">MIIKEKWRLHSRLNGKTTDSYWSLSKTPSTEDSFKEENFIESLTSQVDEENIEDIIRNQKKSLERFEKTNEMLSTCCALTERRLDKAKKEFAANKEVILQAKADLESIFRRIRGFKQTLSQRYPEIYAQQVQAVEHHTPSSTTSEVIDVSTS</sequence>
<proteinExistence type="inferred from homology"/>
<dbReference type="PANTHER" id="PTHR13511:SF0">
    <property type="entry name" value="KXDL MOTIF-CONTAINING PROTEIN 1"/>
    <property type="match status" value="1"/>
</dbReference>
<comment type="similarity">
    <text evidence="1">Belongs to the KXD1 family.</text>
</comment>
<feature type="domain" description="KxDL" evidence="2">
    <location>
        <begin position="42"/>
        <end position="127"/>
    </location>
</feature>
<dbReference type="InterPro" id="IPR019371">
    <property type="entry name" value="KxDL_dom"/>
</dbReference>
<dbReference type="GO" id="GO:0032418">
    <property type="term" value="P:lysosome localization"/>
    <property type="evidence" value="ECO:0007669"/>
    <property type="project" value="TreeGrafter"/>
</dbReference>
<name>A0A915ERI6_9BILA</name>
<evidence type="ECO:0000256" key="1">
    <source>
        <dbReference type="ARBA" id="ARBA00005913"/>
    </source>
</evidence>
<dbReference type="Pfam" id="PF10241">
    <property type="entry name" value="KxDL"/>
    <property type="match status" value="1"/>
</dbReference>
<evidence type="ECO:0000313" key="4">
    <source>
        <dbReference type="WBParaSite" id="jg9021"/>
    </source>
</evidence>
<dbReference type="Proteomes" id="UP000887574">
    <property type="component" value="Unplaced"/>
</dbReference>
<protein>
    <submittedName>
        <fullName evidence="4">KxDL domain-containing protein</fullName>
    </submittedName>
</protein>
<evidence type="ECO:0000313" key="3">
    <source>
        <dbReference type="Proteomes" id="UP000887574"/>
    </source>
</evidence>
<accession>A0A915ERI6</accession>
<evidence type="ECO:0000259" key="2">
    <source>
        <dbReference type="Pfam" id="PF10241"/>
    </source>
</evidence>
<organism evidence="3 4">
    <name type="scientific">Ditylenchus dipsaci</name>
    <dbReference type="NCBI Taxonomy" id="166011"/>
    <lineage>
        <taxon>Eukaryota</taxon>
        <taxon>Metazoa</taxon>
        <taxon>Ecdysozoa</taxon>
        <taxon>Nematoda</taxon>
        <taxon>Chromadorea</taxon>
        <taxon>Rhabditida</taxon>
        <taxon>Tylenchina</taxon>
        <taxon>Tylenchomorpha</taxon>
        <taxon>Sphaerularioidea</taxon>
        <taxon>Anguinidae</taxon>
        <taxon>Anguininae</taxon>
        <taxon>Ditylenchus</taxon>
    </lineage>
</organism>
<dbReference type="PANTHER" id="PTHR13511">
    <property type="entry name" value="KXDL MOTIF-CONTAINING PROTEIN 1"/>
    <property type="match status" value="1"/>
</dbReference>
<dbReference type="InterPro" id="IPR039843">
    <property type="entry name" value="KXD1-like"/>
</dbReference>
<dbReference type="AlphaFoldDB" id="A0A915ERI6"/>
<dbReference type="GO" id="GO:0099078">
    <property type="term" value="C:BORC complex"/>
    <property type="evidence" value="ECO:0007669"/>
    <property type="project" value="TreeGrafter"/>
</dbReference>
<reference evidence="4" key="1">
    <citation type="submission" date="2022-11" db="UniProtKB">
        <authorList>
            <consortium name="WormBaseParasite"/>
        </authorList>
    </citation>
    <scope>IDENTIFICATION</scope>
</reference>
<keyword evidence="3" id="KW-1185">Reference proteome</keyword>
<dbReference type="WBParaSite" id="jg9021">
    <property type="protein sequence ID" value="jg9021"/>
    <property type="gene ID" value="jg9021"/>
</dbReference>